<dbReference type="GO" id="GO:0006171">
    <property type="term" value="P:cAMP biosynthetic process"/>
    <property type="evidence" value="ECO:0007669"/>
    <property type="project" value="TreeGrafter"/>
</dbReference>
<dbReference type="AlphaFoldDB" id="A0A7C9VBH5"/>
<accession>A0A7C9VBH5</accession>
<feature type="transmembrane region" description="Helical" evidence="1">
    <location>
        <begin position="267"/>
        <end position="285"/>
    </location>
</feature>
<dbReference type="PANTHER" id="PTHR43081:SF19">
    <property type="entry name" value="PH-SENSITIVE ADENYLATE CYCLASE RV1264"/>
    <property type="match status" value="1"/>
</dbReference>
<keyword evidence="1" id="KW-0472">Membrane</keyword>
<keyword evidence="4" id="KW-1185">Reference proteome</keyword>
<evidence type="ECO:0000313" key="3">
    <source>
        <dbReference type="EMBL" id="NGN40468.1"/>
    </source>
</evidence>
<dbReference type="Pfam" id="PF00211">
    <property type="entry name" value="Guanylate_cyc"/>
    <property type="match status" value="1"/>
</dbReference>
<dbReference type="SUPFAM" id="SSF55073">
    <property type="entry name" value="Nucleotide cyclase"/>
    <property type="match status" value="1"/>
</dbReference>
<comment type="caution">
    <text evidence="3">The sequence shown here is derived from an EMBL/GenBank/DDBJ whole genome shotgun (WGS) entry which is preliminary data.</text>
</comment>
<dbReference type="Gene3D" id="3.30.70.1230">
    <property type="entry name" value="Nucleotide cyclase"/>
    <property type="match status" value="1"/>
</dbReference>
<reference evidence="3 4" key="1">
    <citation type="submission" date="2020-02" db="EMBL/GenBank/DDBJ databases">
        <title>Genome sequence of the type strain CGMCC 1.15528 of Mesorhizobium zhangyense.</title>
        <authorList>
            <person name="Gao J."/>
            <person name="Sun J."/>
        </authorList>
    </citation>
    <scope>NUCLEOTIDE SEQUENCE [LARGE SCALE GENOMIC DNA]</scope>
    <source>
        <strain evidence="3 4">CGMCC 1.15528</strain>
    </source>
</reference>
<feature type="transmembrane region" description="Helical" evidence="1">
    <location>
        <begin position="217"/>
        <end position="235"/>
    </location>
</feature>
<dbReference type="PROSITE" id="PS50125">
    <property type="entry name" value="GUANYLATE_CYCLASE_2"/>
    <property type="match status" value="1"/>
</dbReference>
<sequence length="313" mass="33983">MATTHRKLTTIFSADVQGYSRLMEADEERTLATLKQYRDAMVRLIEAHGGRVINTWGDGLIAEFPSVVESVRAAIDVQNELAGRNANQPSEARMEFRIGINLGDVIADGEDIYGDGVNIAARLQTSAAPGGIVISNTVHDQVRNKMTVGFEFLGQLSVKNISEAVPSYAVQVGDVKNARAYAARAEEEARPQAAAAEWGRTTGWTQVPSKKTVSRSFSVMGLVAAGLVAINLFTWHGTFWAAWPVLAYCVLAGLSWAGTTNLVDRKLASLGVIGAMFVAINLLTWTDTFWAKWPLLAIAIAAGLSRTMRRKRT</sequence>
<evidence type="ECO:0000259" key="2">
    <source>
        <dbReference type="PROSITE" id="PS50125"/>
    </source>
</evidence>
<keyword evidence="1" id="KW-1133">Transmembrane helix</keyword>
<protein>
    <submittedName>
        <fullName evidence="3">Adenylate/guanylate cyclase domain-containing protein</fullName>
    </submittedName>
</protein>
<dbReference type="EMBL" id="JAAKZG010000002">
    <property type="protein sequence ID" value="NGN40468.1"/>
    <property type="molecule type" value="Genomic_DNA"/>
</dbReference>
<dbReference type="InterPro" id="IPR050697">
    <property type="entry name" value="Adenylyl/Guanylyl_Cyclase_3/4"/>
</dbReference>
<evidence type="ECO:0000256" key="1">
    <source>
        <dbReference type="SAM" id="Phobius"/>
    </source>
</evidence>
<dbReference type="InterPro" id="IPR029787">
    <property type="entry name" value="Nucleotide_cyclase"/>
</dbReference>
<dbReference type="RefSeq" id="WP_165115091.1">
    <property type="nucleotide sequence ID" value="NZ_JAAKZG010000002.1"/>
</dbReference>
<dbReference type="GO" id="GO:0035556">
    <property type="term" value="P:intracellular signal transduction"/>
    <property type="evidence" value="ECO:0007669"/>
    <property type="project" value="InterPro"/>
</dbReference>
<feature type="transmembrane region" description="Helical" evidence="1">
    <location>
        <begin position="291"/>
        <end position="308"/>
    </location>
</feature>
<feature type="domain" description="Guanylate cyclase" evidence="2">
    <location>
        <begin position="10"/>
        <end position="124"/>
    </location>
</feature>
<dbReference type="GO" id="GO:0004016">
    <property type="term" value="F:adenylate cyclase activity"/>
    <property type="evidence" value="ECO:0007669"/>
    <property type="project" value="UniProtKB-ARBA"/>
</dbReference>
<feature type="transmembrane region" description="Helical" evidence="1">
    <location>
        <begin position="241"/>
        <end position="260"/>
    </location>
</feature>
<evidence type="ECO:0000313" key="4">
    <source>
        <dbReference type="Proteomes" id="UP000481252"/>
    </source>
</evidence>
<proteinExistence type="predicted"/>
<dbReference type="Proteomes" id="UP000481252">
    <property type="component" value="Unassembled WGS sequence"/>
</dbReference>
<gene>
    <name evidence="3" type="ORF">G6N74_05275</name>
</gene>
<dbReference type="PANTHER" id="PTHR43081">
    <property type="entry name" value="ADENYLATE CYCLASE, TERMINAL-DIFFERENTIATION SPECIFIC-RELATED"/>
    <property type="match status" value="1"/>
</dbReference>
<dbReference type="CDD" id="cd07302">
    <property type="entry name" value="CHD"/>
    <property type="match status" value="1"/>
</dbReference>
<name>A0A7C9VBH5_9HYPH</name>
<keyword evidence="1" id="KW-0812">Transmembrane</keyword>
<dbReference type="InterPro" id="IPR001054">
    <property type="entry name" value="A/G_cyclase"/>
</dbReference>
<organism evidence="3 4">
    <name type="scientific">Mesorhizobium zhangyense</name>
    <dbReference type="NCBI Taxonomy" id="1776730"/>
    <lineage>
        <taxon>Bacteria</taxon>
        <taxon>Pseudomonadati</taxon>
        <taxon>Pseudomonadota</taxon>
        <taxon>Alphaproteobacteria</taxon>
        <taxon>Hyphomicrobiales</taxon>
        <taxon>Phyllobacteriaceae</taxon>
        <taxon>Mesorhizobium</taxon>
    </lineage>
</organism>